<dbReference type="SMART" id="SM00028">
    <property type="entry name" value="TPR"/>
    <property type="match status" value="4"/>
</dbReference>
<keyword evidence="4" id="KW-1185">Reference proteome</keyword>
<feature type="repeat" description="TPR" evidence="1">
    <location>
        <begin position="272"/>
        <end position="305"/>
    </location>
</feature>
<dbReference type="EMBL" id="CP016020">
    <property type="protein sequence ID" value="APH07177.1"/>
    <property type="molecule type" value="Genomic_DNA"/>
</dbReference>
<dbReference type="PANTHER" id="PTHR43630:SF2">
    <property type="entry name" value="GLYCOSYLTRANSFERASE"/>
    <property type="match status" value="1"/>
</dbReference>
<evidence type="ECO:0000313" key="3">
    <source>
        <dbReference type="EMBL" id="APH07177.1"/>
    </source>
</evidence>
<dbReference type="AlphaFoldDB" id="A0A1L3MXW5"/>
<dbReference type="GO" id="GO:0016740">
    <property type="term" value="F:transferase activity"/>
    <property type="evidence" value="ECO:0007669"/>
    <property type="project" value="UniProtKB-KW"/>
</dbReference>
<dbReference type="InterPro" id="IPR001173">
    <property type="entry name" value="Glyco_trans_2-like"/>
</dbReference>
<dbReference type="InterPro" id="IPR011990">
    <property type="entry name" value="TPR-like_helical_dom_sf"/>
</dbReference>
<protein>
    <submittedName>
        <fullName evidence="3">Glycosyl transferase</fullName>
    </submittedName>
</protein>
<keyword evidence="3" id="KW-0808">Transferase</keyword>
<accession>A0A1L3MXW5</accession>
<sequence length="361" mass="42282">MIVKNEEECIERCIKSVKDLVDEMIIVDTGSTDKTIEICRELGAKVYSYRWDHDFAKARNYSLSLASGDWILWLDADEEIHQETERKTLRELAKTEDYDLYSFELNNFYGEKVDYNCVIRILHPRLFRNGIGFRFINSIHETLNIEEILLKTNKEKRLGEAPVCIWHYGYLDKYVNDKGKSERNITLLLEALSRNEEDPWLYYHLASEYYRLKDFTKSFQHINRSIVLFVMNQMTPPSLLYKLKYSILLSIGSFEGAYPAIEKAISLYPDYVDLLFYKGIVLLKLGKVEESIETFNECLKIGDNQVKYLTQKGLGSFQAWYYKGLCYEEKKEIEKAIVCYEQALNLCPTHKEAAGALDRLK</sequence>
<dbReference type="Proteomes" id="UP000181936">
    <property type="component" value="Chromosome"/>
</dbReference>
<dbReference type="KEGG" id="bwh:A9C19_18815"/>
<name>A0A1L3MXW5_9BACI</name>
<dbReference type="CDD" id="cd02511">
    <property type="entry name" value="Beta4Glucosyltransferase"/>
    <property type="match status" value="1"/>
</dbReference>
<dbReference type="PANTHER" id="PTHR43630">
    <property type="entry name" value="POLY-BETA-1,6-N-ACETYL-D-GLUCOSAMINE SYNTHASE"/>
    <property type="match status" value="1"/>
</dbReference>
<dbReference type="InterPro" id="IPR029044">
    <property type="entry name" value="Nucleotide-diphossugar_trans"/>
</dbReference>
<evidence type="ECO:0000256" key="1">
    <source>
        <dbReference type="PROSITE-ProRule" id="PRU00339"/>
    </source>
</evidence>
<dbReference type="SUPFAM" id="SSF53448">
    <property type="entry name" value="Nucleotide-diphospho-sugar transferases"/>
    <property type="match status" value="1"/>
</dbReference>
<organism evidence="3 4">
    <name type="scientific">Bacillus weihaiensis</name>
    <dbReference type="NCBI Taxonomy" id="1547283"/>
    <lineage>
        <taxon>Bacteria</taxon>
        <taxon>Bacillati</taxon>
        <taxon>Bacillota</taxon>
        <taxon>Bacilli</taxon>
        <taxon>Bacillales</taxon>
        <taxon>Bacillaceae</taxon>
        <taxon>Bacillus</taxon>
    </lineage>
</organism>
<dbReference type="InterPro" id="IPR019734">
    <property type="entry name" value="TPR_rpt"/>
</dbReference>
<dbReference type="Pfam" id="PF00535">
    <property type="entry name" value="Glycos_transf_2"/>
    <property type="match status" value="1"/>
</dbReference>
<reference evidence="3 4" key="1">
    <citation type="journal article" date="2016" name="Sci. Rep.">
        <title>Complete genome sequence and transcriptomic analysis of a novel marine strain Bacillus weihaiensis reveals the mechanism of brown algae degradation.</title>
        <authorList>
            <person name="Zhu Y."/>
            <person name="Chen P."/>
            <person name="Bao Y."/>
            <person name="Men Y."/>
            <person name="Zeng Y."/>
            <person name="Yang J."/>
            <person name="Sun J."/>
            <person name="Sun Y."/>
        </authorList>
    </citation>
    <scope>NUCLEOTIDE SEQUENCE [LARGE SCALE GENOMIC DNA]</scope>
    <source>
        <strain evidence="3 4">Alg07</strain>
    </source>
</reference>
<dbReference type="Gene3D" id="1.25.40.10">
    <property type="entry name" value="Tetratricopeptide repeat domain"/>
    <property type="match status" value="2"/>
</dbReference>
<feature type="domain" description="Glycosyltransferase 2-like" evidence="2">
    <location>
        <begin position="1"/>
        <end position="119"/>
    </location>
</feature>
<evidence type="ECO:0000313" key="4">
    <source>
        <dbReference type="Proteomes" id="UP000181936"/>
    </source>
</evidence>
<dbReference type="SUPFAM" id="SSF48452">
    <property type="entry name" value="TPR-like"/>
    <property type="match status" value="1"/>
</dbReference>
<evidence type="ECO:0000259" key="2">
    <source>
        <dbReference type="Pfam" id="PF00535"/>
    </source>
</evidence>
<dbReference type="PROSITE" id="PS50005">
    <property type="entry name" value="TPR"/>
    <property type="match status" value="2"/>
</dbReference>
<gene>
    <name evidence="3" type="ORF">A9C19_18815</name>
</gene>
<dbReference type="STRING" id="1547283.A9C19_18815"/>
<feature type="repeat" description="TPR" evidence="1">
    <location>
        <begin position="317"/>
        <end position="350"/>
    </location>
</feature>
<dbReference type="Pfam" id="PF13431">
    <property type="entry name" value="TPR_17"/>
    <property type="match status" value="1"/>
</dbReference>
<keyword evidence="1" id="KW-0802">TPR repeat</keyword>
<proteinExistence type="predicted"/>
<dbReference type="Pfam" id="PF00515">
    <property type="entry name" value="TPR_1"/>
    <property type="match status" value="1"/>
</dbReference>
<dbReference type="Gene3D" id="3.90.550.10">
    <property type="entry name" value="Spore Coat Polysaccharide Biosynthesis Protein SpsA, Chain A"/>
    <property type="match status" value="1"/>
</dbReference>
<dbReference type="OrthoDB" id="9815923at2"/>